<keyword evidence="4" id="KW-0521">NADP</keyword>
<dbReference type="Gene3D" id="3.40.47.10">
    <property type="match status" value="1"/>
</dbReference>
<dbReference type="Pfam" id="PF00550">
    <property type="entry name" value="PP-binding"/>
    <property type="match status" value="1"/>
</dbReference>
<dbReference type="Gene3D" id="3.40.366.10">
    <property type="entry name" value="Malonyl-Coenzyme A Acyl Carrier Protein, domain 2"/>
    <property type="match status" value="1"/>
</dbReference>
<feature type="domain" description="PKS/mFAS DH" evidence="10">
    <location>
        <begin position="888"/>
        <end position="1164"/>
    </location>
</feature>
<evidence type="ECO:0000313" key="12">
    <source>
        <dbReference type="Proteomes" id="UP001218231"/>
    </source>
</evidence>
<dbReference type="PROSITE" id="PS00606">
    <property type="entry name" value="KS3_1"/>
    <property type="match status" value="1"/>
</dbReference>
<dbReference type="Pfam" id="PF00109">
    <property type="entry name" value="ketoacyl-synt"/>
    <property type="match status" value="1"/>
</dbReference>
<dbReference type="InterPro" id="IPR049551">
    <property type="entry name" value="PKS_DH_C"/>
</dbReference>
<dbReference type="InterPro" id="IPR020807">
    <property type="entry name" value="PKS_DH"/>
</dbReference>
<dbReference type="PROSITE" id="PS51257">
    <property type="entry name" value="PROKAR_LIPOPROTEIN"/>
    <property type="match status" value="1"/>
</dbReference>
<dbReference type="Pfam" id="PF21089">
    <property type="entry name" value="PKS_DH_N"/>
    <property type="match status" value="1"/>
</dbReference>
<dbReference type="SMART" id="SM00822">
    <property type="entry name" value="PKS_KR"/>
    <property type="match status" value="1"/>
</dbReference>
<dbReference type="InterPro" id="IPR002364">
    <property type="entry name" value="Quin_OxRdtase/zeta-crystal_CS"/>
</dbReference>
<dbReference type="Pfam" id="PF08240">
    <property type="entry name" value="ADH_N"/>
    <property type="match status" value="1"/>
</dbReference>
<dbReference type="InterPro" id="IPR013968">
    <property type="entry name" value="PKS_KR"/>
</dbReference>
<dbReference type="SMART" id="SM00826">
    <property type="entry name" value="PKS_DH"/>
    <property type="match status" value="1"/>
</dbReference>
<dbReference type="InterPro" id="IPR057326">
    <property type="entry name" value="KR_dom"/>
</dbReference>
<dbReference type="InterPro" id="IPR014043">
    <property type="entry name" value="Acyl_transferase_dom"/>
</dbReference>
<dbReference type="CDD" id="cd05195">
    <property type="entry name" value="enoyl_red"/>
    <property type="match status" value="1"/>
</dbReference>
<dbReference type="SMART" id="SM00827">
    <property type="entry name" value="PKS_AT"/>
    <property type="match status" value="1"/>
</dbReference>
<dbReference type="InterPro" id="IPR016035">
    <property type="entry name" value="Acyl_Trfase/lysoPLipase"/>
</dbReference>
<dbReference type="InterPro" id="IPR013154">
    <property type="entry name" value="ADH-like_N"/>
</dbReference>
<keyword evidence="12" id="KW-1185">Reference proteome</keyword>
<dbReference type="EMBL" id="CP117417">
    <property type="protein sequence ID" value="WCT77362.1"/>
    <property type="molecule type" value="Genomic_DNA"/>
</dbReference>
<organism evidence="11 12">
    <name type="scientific">Novosphingobium humi</name>
    <dbReference type="NCBI Taxonomy" id="2282397"/>
    <lineage>
        <taxon>Bacteria</taxon>
        <taxon>Pseudomonadati</taxon>
        <taxon>Pseudomonadota</taxon>
        <taxon>Alphaproteobacteria</taxon>
        <taxon>Sphingomonadales</taxon>
        <taxon>Sphingomonadaceae</taxon>
        <taxon>Novosphingobium</taxon>
    </lineage>
</organism>
<dbReference type="InterPro" id="IPR036291">
    <property type="entry name" value="NAD(P)-bd_dom_sf"/>
</dbReference>
<feature type="domain" description="Carrier" evidence="8">
    <location>
        <begin position="2323"/>
        <end position="2401"/>
    </location>
</feature>
<dbReference type="Proteomes" id="UP001218231">
    <property type="component" value="Chromosome"/>
</dbReference>
<evidence type="ECO:0000256" key="1">
    <source>
        <dbReference type="ARBA" id="ARBA00022450"/>
    </source>
</evidence>
<dbReference type="Gene3D" id="3.30.70.3290">
    <property type="match status" value="1"/>
</dbReference>
<dbReference type="RefSeq" id="WP_273617739.1">
    <property type="nucleotide sequence ID" value="NZ_CP117417.1"/>
</dbReference>
<dbReference type="CDD" id="cd05274">
    <property type="entry name" value="KR_FAS_SDR_x"/>
    <property type="match status" value="1"/>
</dbReference>
<dbReference type="InterPro" id="IPR011032">
    <property type="entry name" value="GroES-like_sf"/>
</dbReference>
<evidence type="ECO:0000256" key="4">
    <source>
        <dbReference type="ARBA" id="ARBA00022857"/>
    </source>
</evidence>
<dbReference type="InterPro" id="IPR016039">
    <property type="entry name" value="Thiolase-like"/>
</dbReference>
<dbReference type="InterPro" id="IPR020843">
    <property type="entry name" value="ER"/>
</dbReference>
<dbReference type="CDD" id="cd00833">
    <property type="entry name" value="PKS"/>
    <property type="match status" value="1"/>
</dbReference>
<accession>A0ABY7TVU0</accession>
<dbReference type="InterPro" id="IPR001227">
    <property type="entry name" value="Ac_transferase_dom_sf"/>
</dbReference>
<dbReference type="InterPro" id="IPR049900">
    <property type="entry name" value="PKS_mFAS_DH"/>
</dbReference>
<evidence type="ECO:0000259" key="8">
    <source>
        <dbReference type="PROSITE" id="PS50075"/>
    </source>
</evidence>
<dbReference type="PROSITE" id="PS52004">
    <property type="entry name" value="KS3_2"/>
    <property type="match status" value="1"/>
</dbReference>
<dbReference type="InterPro" id="IPR016036">
    <property type="entry name" value="Malonyl_transacylase_ACP-bd"/>
</dbReference>
<dbReference type="InterPro" id="IPR020841">
    <property type="entry name" value="PKS_Beta-ketoAc_synthase_dom"/>
</dbReference>
<dbReference type="InterPro" id="IPR009081">
    <property type="entry name" value="PP-bd_ACP"/>
</dbReference>
<proteinExistence type="predicted"/>
<dbReference type="SUPFAM" id="SSF52151">
    <property type="entry name" value="FabD/lysophospholipase-like"/>
    <property type="match status" value="1"/>
</dbReference>
<dbReference type="SMART" id="SM00825">
    <property type="entry name" value="PKS_KS"/>
    <property type="match status" value="1"/>
</dbReference>
<dbReference type="InterPro" id="IPR036736">
    <property type="entry name" value="ACP-like_sf"/>
</dbReference>
<evidence type="ECO:0000256" key="7">
    <source>
        <dbReference type="PROSITE-ProRule" id="PRU01363"/>
    </source>
</evidence>
<evidence type="ECO:0000259" key="10">
    <source>
        <dbReference type="PROSITE" id="PS52019"/>
    </source>
</evidence>
<keyword evidence="5" id="KW-0511">Multifunctional enzyme</keyword>
<evidence type="ECO:0000259" key="9">
    <source>
        <dbReference type="PROSITE" id="PS52004"/>
    </source>
</evidence>
<dbReference type="InterPro" id="IPR014030">
    <property type="entry name" value="Ketoacyl_synth_N"/>
</dbReference>
<evidence type="ECO:0000313" key="11">
    <source>
        <dbReference type="EMBL" id="WCT77362.1"/>
    </source>
</evidence>
<dbReference type="Pfam" id="PF02801">
    <property type="entry name" value="Ketoacyl-synt_C"/>
    <property type="match status" value="1"/>
</dbReference>
<dbReference type="SUPFAM" id="SSF51735">
    <property type="entry name" value="NAD(P)-binding Rossmann-fold domains"/>
    <property type="match status" value="2"/>
</dbReference>
<dbReference type="SUPFAM" id="SSF47336">
    <property type="entry name" value="ACP-like"/>
    <property type="match status" value="1"/>
</dbReference>
<keyword evidence="1" id="KW-0596">Phosphopantetheine</keyword>
<protein>
    <submittedName>
        <fullName evidence="11">Type I polyketide synthase</fullName>
    </submittedName>
</protein>
<feature type="region of interest" description="N-terminal hotdog fold" evidence="7">
    <location>
        <begin position="888"/>
        <end position="1007"/>
    </location>
</feature>
<dbReference type="Gene3D" id="1.10.1200.10">
    <property type="entry name" value="ACP-like"/>
    <property type="match status" value="1"/>
</dbReference>
<evidence type="ECO:0000256" key="6">
    <source>
        <dbReference type="ARBA" id="ARBA00023315"/>
    </source>
</evidence>
<dbReference type="PANTHER" id="PTHR43775:SF37">
    <property type="entry name" value="SI:DKEY-61P9.11"/>
    <property type="match status" value="1"/>
</dbReference>
<dbReference type="PROSITE" id="PS01162">
    <property type="entry name" value="QOR_ZETA_CRYSTAL"/>
    <property type="match status" value="1"/>
</dbReference>
<evidence type="ECO:0000256" key="5">
    <source>
        <dbReference type="ARBA" id="ARBA00023268"/>
    </source>
</evidence>
<dbReference type="Gene3D" id="3.40.50.720">
    <property type="entry name" value="NAD(P)-binding Rossmann-like Domain"/>
    <property type="match status" value="2"/>
</dbReference>
<dbReference type="Pfam" id="PF08659">
    <property type="entry name" value="KR"/>
    <property type="match status" value="1"/>
</dbReference>
<dbReference type="Pfam" id="PF00107">
    <property type="entry name" value="ADH_zinc_N"/>
    <property type="match status" value="1"/>
</dbReference>
<dbReference type="SMART" id="SM00829">
    <property type="entry name" value="PKS_ER"/>
    <property type="match status" value="1"/>
</dbReference>
<keyword evidence="6" id="KW-0012">Acyltransferase</keyword>
<feature type="domain" description="Ketosynthase family 3 (KS3)" evidence="9">
    <location>
        <begin position="8"/>
        <end position="426"/>
    </location>
</feature>
<dbReference type="Pfam" id="PF14765">
    <property type="entry name" value="PS-DH"/>
    <property type="match status" value="1"/>
</dbReference>
<keyword evidence="2" id="KW-0597">Phosphoprotein</keyword>
<evidence type="ECO:0000256" key="3">
    <source>
        <dbReference type="ARBA" id="ARBA00022679"/>
    </source>
</evidence>
<dbReference type="PANTHER" id="PTHR43775">
    <property type="entry name" value="FATTY ACID SYNTHASE"/>
    <property type="match status" value="1"/>
</dbReference>
<dbReference type="InterPro" id="IPR042104">
    <property type="entry name" value="PKS_dehydratase_sf"/>
</dbReference>
<dbReference type="SUPFAM" id="SSF53901">
    <property type="entry name" value="Thiolase-like"/>
    <property type="match status" value="1"/>
</dbReference>
<dbReference type="Pfam" id="PF00698">
    <property type="entry name" value="Acyl_transf_1"/>
    <property type="match status" value="1"/>
</dbReference>
<evidence type="ECO:0000256" key="2">
    <source>
        <dbReference type="ARBA" id="ARBA00022553"/>
    </source>
</evidence>
<dbReference type="SUPFAM" id="SSF50129">
    <property type="entry name" value="GroES-like"/>
    <property type="match status" value="1"/>
</dbReference>
<dbReference type="SMART" id="SM00823">
    <property type="entry name" value="PKS_PP"/>
    <property type="match status" value="1"/>
</dbReference>
<feature type="region of interest" description="C-terminal hotdog fold" evidence="7">
    <location>
        <begin position="1018"/>
        <end position="1164"/>
    </location>
</feature>
<dbReference type="PROSITE" id="PS50075">
    <property type="entry name" value="CARRIER"/>
    <property type="match status" value="1"/>
</dbReference>
<dbReference type="InterPro" id="IPR032821">
    <property type="entry name" value="PKS_assoc"/>
</dbReference>
<dbReference type="InterPro" id="IPR020806">
    <property type="entry name" value="PKS_PP-bd"/>
</dbReference>
<name>A0ABY7TVU0_9SPHN</name>
<gene>
    <name evidence="11" type="ORF">PQ457_15820</name>
</gene>
<reference evidence="11 12" key="1">
    <citation type="submission" date="2023-02" db="EMBL/GenBank/DDBJ databases">
        <title>Genome sequence of Novosphingobium humi KACC 19094.</title>
        <authorList>
            <person name="Kim S."/>
            <person name="Heo J."/>
            <person name="Kwon S.-W."/>
        </authorList>
    </citation>
    <scope>NUCLEOTIDE SEQUENCE [LARGE SCALE GENOMIC DNA]</scope>
    <source>
        <strain evidence="11 12">KACC 19094</strain>
    </source>
</reference>
<dbReference type="PROSITE" id="PS52019">
    <property type="entry name" value="PKS_MFAS_DH"/>
    <property type="match status" value="1"/>
</dbReference>
<dbReference type="InterPro" id="IPR014031">
    <property type="entry name" value="Ketoacyl_synth_C"/>
</dbReference>
<feature type="active site" description="Proton donor; for dehydratase activity" evidence="7">
    <location>
        <position position="1081"/>
    </location>
</feature>
<dbReference type="Pfam" id="PF16197">
    <property type="entry name" value="KAsynt_C_assoc"/>
    <property type="match status" value="1"/>
</dbReference>
<dbReference type="InterPro" id="IPR050091">
    <property type="entry name" value="PKS_NRPS_Biosynth_Enz"/>
</dbReference>
<dbReference type="Gene3D" id="3.90.180.10">
    <property type="entry name" value="Medium-chain alcohol dehydrogenases, catalytic domain"/>
    <property type="match status" value="1"/>
</dbReference>
<dbReference type="InterPro" id="IPR049552">
    <property type="entry name" value="PKS_DH_N"/>
</dbReference>
<keyword evidence="3" id="KW-0808">Transferase</keyword>
<dbReference type="SUPFAM" id="SSF55048">
    <property type="entry name" value="Probable ACP-binding domain of malonyl-CoA ACP transacylase"/>
    <property type="match status" value="1"/>
</dbReference>
<dbReference type="Gene3D" id="3.10.129.110">
    <property type="entry name" value="Polyketide synthase dehydratase"/>
    <property type="match status" value="1"/>
</dbReference>
<dbReference type="InterPro" id="IPR018201">
    <property type="entry name" value="Ketoacyl_synth_AS"/>
</dbReference>
<sequence>MTVRHDAAVNAAIVGAACRLPGARDEAAFRNVLNEGLFTVSRVPKGRWHEELAFHPGKNAAGSAYTFAGGFLPDPYDFDIGVFGMSPREAVQVDPQQRLLAELVWEALENARIAPASIAGKEVGVYIGVSALDHANLFGGDPGAIESHFMTGNTLSIVANRISYLFDLKGPSFIVDTACSSSLVAVERALADLRSGRVDTAIVGGVNMLLSPASFVGFSRAQMLSPTGACRPFSARGDGYVRSEGGVVFVLQRADVADPGAIRAIIKGASINSDGRTSGIALPGLSGQTSLLERAYAEAGVSPEDLAFVEAHGTGTVVGDPIEATAIGNVLGRPRSKPLPMGSVKSNIGHLEPASGVAGMMKALIALEQRSYPATLHLDGFNPYIDFDALNLQPARQAVALDDGILHCGVSSFGFGGTNAHVIMSSAPAVPASAPAQAPDALVLSSHCKESLAALADAYADRLEQGVDPAALAAAVADGRALMRQRAVLPLGDGAVMAAQLRALSTGSKSAQVMTGTALAGAVKVCFVYNGNGSQFVGMGREAYGANPAFRRGFDAADAAFMALGHEGLAPAMLGDDLAEKLELALWAQPLIFAIQAGITAALAERGLTPAMVLGHSVGEIAAAHAAGILTLDQAARILMARAHSQEAVHGAGTMATLASGRAAMAELIERSGIAGIDIAASNGPNSITISGPDAAITAFMRFARKNRVAGRQLDIAYPYHSALLDGIEDSFLAELGEISPAAGDVPMISTVTGELHAGAGFDSAYWWQNIRHEVVFSNAVRKAAERGANLFIEIGPRMILCSAMAGTMEAAGFTGRALHSLSDAKGTGGDPIGDIIARAIANGLEPQTVGGQVDRSIDLPTYPWQRKTYAYTPTSAALDVHGIAPRHPLIGARLVQGAPEWRNVLDPQLVPYLADHVVGGEVVVPATALAEMMLAVARDLWGEGGVCVEDFDILQPLVLGSEEQREISTRLISDPASVEIWSRPRFSPDEWHMHARGRIARAPKLRGEAPKITDLTVAHDDAEEIYRKARQSDIEYGPSFSLLKTLRRQGEEILETTQAVPETGTGAYGKPQVLHPASVDAAFHGLFDYVTEGDESTKTWLPIRFERLTVWREGADVTDVTIVVDKSGEQLKTVTLWMRDDAGRTVARLDKALLRAVARVEKPALAGVFHLATPPAGLTTVSRPLAQLAQGWFETTQLPVASDGWLLLHAHMRASAIEALRDMAGPDGMIDLPSLLDPPALDKSGGRPPEQRAWISELLLDLINAGAVKQVGEYIRLIDIDHPEASVILASCAAEFPEASADLALSALAGANLPAILRGEDVAAPRSRLLARYENASLRLQPAVEALAGCVSVMAARIGADYPRHLHVVVAEKDGEAVMAALTDPVASGLMNGAMAGRLRLSIAAADNLAAERLARTMPVAGQWEIIDLSQPQSANADVVLLCAPAERRMQPQEASALAGLLRAGGVLLTAQPAMDALVGFHRGSAPVEGGQEEGVTLAPMLRDLPELGGVTTMGRLDEGLVVHISERKRAMPAAGQLSCTPVMAAGQHGVHTAQVQRALTEGGWVLAPQDAAVPDRLFVVEKSVIGDMAASVDTLRRALFAARDGNIRSRLWVVAMGQGDLGAERVAALRAFARVAMNEMVEADIRFVEIGAGVDDKALALGLGEILMDPGREREFTVTPQGVNSARMLSGLPLAPEPAMEAMRLHFPRPGQLENFQWIEVARHTPPPGHIEVELIATGLNFRDVMLAMGLLFDDVLDEGLAGAVYGLECAGRVVALGEGVHGFALGDLVMGFGQNSFASHAIGPQEAFVPVPEGVSAEAAAGLPVAFYTAWYALVELARLRAGETVLIHGGAGGVGLAAIQIARAIGAKVIATVSSPDKAALARLYGADHICDSRSLDFVDEVREAHGGADVVLNSLSGEAMRGSIKTLRARGRFIELGKRDYVANSLLALRPFRRNLSYFGVDVDQILALDPELTLVGLKAIEQGFAEGIYIPLPVTTYRAGQISEAFRLMQSAGHVGKIVVSAPQRDGVPSLQAAPFAPGKGVQLIVGGTRGFGLATALWLAGKGAEKIVVASRAGAIDPEVLPVVERLRAQGMVFDVAALDVTDAVAVEALVKRVTARHGPIGGVWHTAVTLSDGMLEGLDQATLDKVLAPKVLGAENLHHATLDQPLAHFVMFSSASALIGNPGQGAYAAANGWLEGLARRRMGAGRPALAVQWGAIADVGLLAARGDTLESLSRIAGVTGMQSADALARLDRVLALASRLTDPVVTISDFAEAGALFSLPVPASPAFAGQFTVRGSSVAATGQSLAEMIAGLSEADALKVVATMLAEEAAAIMRLAAADVDLDASIDSLGMDSLMALELRIGIESRYKIELPMMAISAVGNLRELAQRVLVIARGSEEAAPTAVLSDAESALLAIHTGDAGMAETELLGAQRHG</sequence>
<feature type="active site" description="Proton acceptor; for dehydratase activity" evidence="7">
    <location>
        <position position="917"/>
    </location>
</feature>
<dbReference type="InterPro" id="IPR013149">
    <property type="entry name" value="ADH-like_C"/>
</dbReference>